<comment type="caution">
    <text evidence="14">The sequence shown here is derived from an EMBL/GenBank/DDBJ whole genome shotgun (WGS) entry which is preliminary data.</text>
</comment>
<keyword evidence="3 9" id="KW-0285">Flavoprotein</keyword>
<dbReference type="GO" id="GO:0102266">
    <property type="term" value="F:tRNA-dihydrouridine20a synthase activity"/>
    <property type="evidence" value="ECO:0007669"/>
    <property type="project" value="RHEA"/>
</dbReference>
<feature type="binding site" evidence="9 12">
    <location>
        <position position="148"/>
    </location>
    <ligand>
        <name>FMN</name>
        <dbReference type="ChEBI" id="CHEBI:58210"/>
    </ligand>
</feature>
<comment type="catalytic activity">
    <reaction evidence="9">
        <text>5,6-dihydrouridine(20a) in tRNA + NADP(+) = uridine(20a) in tRNA + NADPH + H(+)</text>
        <dbReference type="Rhea" id="RHEA:53344"/>
        <dbReference type="Rhea" id="RHEA-COMP:13535"/>
        <dbReference type="Rhea" id="RHEA-COMP:13536"/>
        <dbReference type="ChEBI" id="CHEBI:15378"/>
        <dbReference type="ChEBI" id="CHEBI:57783"/>
        <dbReference type="ChEBI" id="CHEBI:58349"/>
        <dbReference type="ChEBI" id="CHEBI:65315"/>
        <dbReference type="ChEBI" id="CHEBI:74443"/>
    </reaction>
</comment>
<evidence type="ECO:0000259" key="13">
    <source>
        <dbReference type="Pfam" id="PF01207"/>
    </source>
</evidence>
<feature type="active site" description="Proton donor" evidence="9 11">
    <location>
        <position position="109"/>
    </location>
</feature>
<dbReference type="InterPro" id="IPR004653">
    <property type="entry name" value="DusA"/>
</dbReference>
<dbReference type="PIRSF" id="PIRSF006621">
    <property type="entry name" value="Dus"/>
    <property type="match status" value="1"/>
</dbReference>
<dbReference type="Proteomes" id="UP000249081">
    <property type="component" value="Unassembled WGS sequence"/>
</dbReference>
<evidence type="ECO:0000256" key="6">
    <source>
        <dbReference type="ARBA" id="ARBA00022857"/>
    </source>
</evidence>
<dbReference type="AlphaFoldDB" id="A0A2W4YLU0"/>
<dbReference type="Pfam" id="PF01207">
    <property type="entry name" value="Dus"/>
    <property type="match status" value="1"/>
</dbReference>
<evidence type="ECO:0000256" key="1">
    <source>
        <dbReference type="ARBA" id="ARBA00001917"/>
    </source>
</evidence>
<feature type="site" description="Interacts with tRNA; defines subfamily-specific binding signature" evidence="9">
    <location>
        <position position="192"/>
    </location>
</feature>
<gene>
    <name evidence="14" type="ORF">DCF17_05115</name>
</gene>
<protein>
    <recommendedName>
        <fullName evidence="9">tRNA-dihydrouridine(20/20a) synthase</fullName>
        <ecNumber evidence="9">1.3.1.91</ecNumber>
    </recommendedName>
    <alternativeName>
        <fullName evidence="9">DusA-like U20-specific dihydrouridine synthase</fullName>
        <shortName evidence="9">U20-specific Dus</shortName>
    </alternativeName>
</protein>
<dbReference type="PROSITE" id="PS01136">
    <property type="entry name" value="UPF0034"/>
    <property type="match status" value="1"/>
</dbReference>
<dbReference type="GO" id="GO:0050660">
    <property type="term" value="F:flavin adenine dinucleotide binding"/>
    <property type="evidence" value="ECO:0007669"/>
    <property type="project" value="InterPro"/>
</dbReference>
<reference evidence="15" key="1">
    <citation type="submission" date="2018-04" db="EMBL/GenBank/DDBJ databases">
        <authorList>
            <person name="Cornet L."/>
        </authorList>
    </citation>
    <scope>NUCLEOTIDE SEQUENCE [LARGE SCALE GENOMIC DNA]</scope>
</reference>
<comment type="caution">
    <text evidence="9">Lacks conserved residue(s) required for the propagation of feature annotation.</text>
</comment>
<keyword evidence="5 9" id="KW-0819">tRNA processing</keyword>
<evidence type="ECO:0000256" key="10">
    <source>
        <dbReference type="PIRNR" id="PIRNR006621"/>
    </source>
</evidence>
<feature type="binding site" evidence="9 12">
    <location>
        <position position="79"/>
    </location>
    <ligand>
        <name>FMN</name>
        <dbReference type="ChEBI" id="CHEBI:58210"/>
    </ligand>
</feature>
<comment type="catalytic activity">
    <reaction evidence="9">
        <text>5,6-dihydrouridine(20a) in tRNA + NAD(+) = uridine(20a) in tRNA + NADH + H(+)</text>
        <dbReference type="Rhea" id="RHEA:53348"/>
        <dbReference type="Rhea" id="RHEA-COMP:13535"/>
        <dbReference type="Rhea" id="RHEA-COMP:13536"/>
        <dbReference type="ChEBI" id="CHEBI:15378"/>
        <dbReference type="ChEBI" id="CHEBI:57540"/>
        <dbReference type="ChEBI" id="CHEBI:57945"/>
        <dbReference type="ChEBI" id="CHEBI:65315"/>
        <dbReference type="ChEBI" id="CHEBI:74443"/>
    </reaction>
</comment>
<accession>A0A2W4YLU0</accession>
<sequence length="365" mass="40536">MTVQTSILKGQLQAPSAIEVPISIAPMMDRTDRHYRYFMRQITQRTLLYTEMVTAQAILHGDRDHLIGFTPLESPLVLQVGGDDPAMLATSARAAADFGYDAINLNVGCPSDRVRSGNFGACLMAQPERVAEAVAAMMAASPLPVSVKHRIGIDELDRYEDMVHFVSTVAQTGCRHFTVHARKAWLQGLSPKDNRTVPPLRYGEVHRLKQDFPHLWIEINGGFTRLEQATEQLNQVDAVMIGRAAYDHPYLFAGVDQRFWGASGEASRLPQAALHQPDRHQVAEAMLPYIDHWVRQGTRLNKITRHMLMLFAGQPGSRLWKQILTERSCQPGAGAEVVQQALAAVVHQGEIQVELRAAQPLGARS</sequence>
<dbReference type="GO" id="GO:0000049">
    <property type="term" value="F:tRNA binding"/>
    <property type="evidence" value="ECO:0007669"/>
    <property type="project" value="UniProtKB-UniRule"/>
</dbReference>
<comment type="function">
    <text evidence="9">Catalyzes the synthesis of 5,6-dihydrouridine (D), a modified base found in the D-loop of most tRNAs, via the reduction of the C5-C6 double bond in target uridines. Specifically modifies U20 and U20a in tRNAs.</text>
</comment>
<dbReference type="NCBIfam" id="TIGR00742">
    <property type="entry name" value="yjbN"/>
    <property type="match status" value="1"/>
</dbReference>
<evidence type="ECO:0000256" key="3">
    <source>
        <dbReference type="ARBA" id="ARBA00022630"/>
    </source>
</evidence>
<dbReference type="HAMAP" id="MF_02041">
    <property type="entry name" value="DusA_subfam"/>
    <property type="match status" value="1"/>
</dbReference>
<evidence type="ECO:0000256" key="8">
    <source>
        <dbReference type="ARBA" id="ARBA00023002"/>
    </source>
</evidence>
<dbReference type="InterPro" id="IPR035587">
    <property type="entry name" value="DUS-like_FMN-bd"/>
</dbReference>
<organism evidence="14 15">
    <name type="scientific">Shackletoniella antarctica</name>
    <dbReference type="NCBI Taxonomy" id="268115"/>
    <lineage>
        <taxon>Bacteria</taxon>
        <taxon>Bacillati</taxon>
        <taxon>Cyanobacteriota</taxon>
        <taxon>Cyanophyceae</taxon>
        <taxon>Oculatellales</taxon>
        <taxon>Oculatellaceae</taxon>
        <taxon>Shackletoniella</taxon>
    </lineage>
</organism>
<keyword evidence="7 9" id="KW-0694">RNA-binding</keyword>
<feature type="site" description="Interacts with tRNA; defines subfamily-specific binding signature" evidence="9">
    <location>
        <position position="318"/>
    </location>
</feature>
<evidence type="ECO:0000256" key="11">
    <source>
        <dbReference type="PIRSR" id="PIRSR006621-1"/>
    </source>
</evidence>
<comment type="similarity">
    <text evidence="10">Belongs to the dus family.</text>
</comment>
<name>A0A2W4YLU0_9CYAN</name>
<feature type="binding site" evidence="9 12">
    <location>
        <begin position="220"/>
        <end position="222"/>
    </location>
    <ligand>
        <name>FMN</name>
        <dbReference type="ChEBI" id="CHEBI:58210"/>
    </ligand>
</feature>
<dbReference type="Gene3D" id="1.20.120.1460">
    <property type="match status" value="1"/>
</dbReference>
<feature type="domain" description="DUS-like FMN-binding" evidence="13">
    <location>
        <begin position="24"/>
        <end position="341"/>
    </location>
</feature>
<dbReference type="InterPro" id="IPR001269">
    <property type="entry name" value="DUS_fam"/>
</dbReference>
<comment type="catalytic activity">
    <reaction evidence="9">
        <text>5,6-dihydrouridine(20) in tRNA + NADP(+) = uridine(20) in tRNA + NADPH + H(+)</text>
        <dbReference type="Rhea" id="RHEA:53336"/>
        <dbReference type="Rhea" id="RHEA-COMP:13533"/>
        <dbReference type="Rhea" id="RHEA-COMP:13534"/>
        <dbReference type="ChEBI" id="CHEBI:15378"/>
        <dbReference type="ChEBI" id="CHEBI:57783"/>
        <dbReference type="ChEBI" id="CHEBI:58349"/>
        <dbReference type="ChEBI" id="CHEBI:65315"/>
        <dbReference type="ChEBI" id="CHEBI:74443"/>
        <dbReference type="EC" id="1.3.1.91"/>
    </reaction>
</comment>
<feature type="site" description="Interacts with tRNA" evidence="9">
    <location>
        <position position="106"/>
    </location>
</feature>
<dbReference type="GO" id="GO:0102264">
    <property type="term" value="F:tRNA-dihydrouridine20 synthase activity"/>
    <property type="evidence" value="ECO:0007669"/>
    <property type="project" value="UniProtKB-EC"/>
</dbReference>
<keyword evidence="6 9" id="KW-0521">NADP</keyword>
<dbReference type="InterPro" id="IPR013785">
    <property type="entry name" value="Aldolase_TIM"/>
</dbReference>
<proteinExistence type="inferred from homology"/>
<feature type="site" description="Interacts with tRNA" evidence="9">
    <location>
        <position position="195"/>
    </location>
</feature>
<evidence type="ECO:0000256" key="4">
    <source>
        <dbReference type="ARBA" id="ARBA00022643"/>
    </source>
</evidence>
<keyword evidence="8 9" id="KW-0560">Oxidoreductase</keyword>
<evidence type="ECO:0000256" key="12">
    <source>
        <dbReference type="PIRSR" id="PIRSR006621-2"/>
    </source>
</evidence>
<dbReference type="InterPro" id="IPR018517">
    <property type="entry name" value="tRNA_hU_synthase_CS"/>
</dbReference>
<comment type="cofactor">
    <cofactor evidence="1 9 10 12">
        <name>FMN</name>
        <dbReference type="ChEBI" id="CHEBI:58210"/>
    </cofactor>
</comment>
<dbReference type="EC" id="1.3.1.91" evidence="9"/>
<feature type="binding site" evidence="9 12">
    <location>
        <begin position="242"/>
        <end position="243"/>
    </location>
    <ligand>
        <name>FMN</name>
        <dbReference type="ChEBI" id="CHEBI:58210"/>
    </ligand>
</feature>
<evidence type="ECO:0000256" key="5">
    <source>
        <dbReference type="ARBA" id="ARBA00022694"/>
    </source>
</evidence>
<comment type="catalytic activity">
    <reaction evidence="9">
        <text>5,6-dihydrouridine(20) in tRNA + NAD(+) = uridine(20) in tRNA + NADH + H(+)</text>
        <dbReference type="Rhea" id="RHEA:53340"/>
        <dbReference type="Rhea" id="RHEA-COMP:13533"/>
        <dbReference type="Rhea" id="RHEA-COMP:13534"/>
        <dbReference type="ChEBI" id="CHEBI:15378"/>
        <dbReference type="ChEBI" id="CHEBI:57540"/>
        <dbReference type="ChEBI" id="CHEBI:57945"/>
        <dbReference type="ChEBI" id="CHEBI:65315"/>
        <dbReference type="ChEBI" id="CHEBI:74443"/>
        <dbReference type="EC" id="1.3.1.91"/>
    </reaction>
</comment>
<dbReference type="PANTHER" id="PTHR42907:SF1">
    <property type="entry name" value="FMN-LINKED OXIDOREDUCTASES SUPERFAMILY PROTEIN"/>
    <property type="match status" value="1"/>
</dbReference>
<dbReference type="NCBIfam" id="NF008774">
    <property type="entry name" value="PRK11815.1"/>
    <property type="match status" value="1"/>
</dbReference>
<evidence type="ECO:0000256" key="7">
    <source>
        <dbReference type="ARBA" id="ARBA00022884"/>
    </source>
</evidence>
<evidence type="ECO:0000313" key="15">
    <source>
        <dbReference type="Proteomes" id="UP000249081"/>
    </source>
</evidence>
<evidence type="ECO:0000256" key="9">
    <source>
        <dbReference type="HAMAP-Rule" id="MF_02041"/>
    </source>
</evidence>
<dbReference type="CDD" id="cd02801">
    <property type="entry name" value="DUS_like_FMN"/>
    <property type="match status" value="1"/>
</dbReference>
<dbReference type="PANTHER" id="PTHR42907">
    <property type="entry name" value="FMN-LINKED OXIDOREDUCTASES SUPERFAMILY PROTEIN"/>
    <property type="match status" value="1"/>
</dbReference>
<feature type="binding site" evidence="9 12">
    <location>
        <begin position="26"/>
        <end position="28"/>
    </location>
    <ligand>
        <name>FMN</name>
        <dbReference type="ChEBI" id="CHEBI:58210"/>
    </ligand>
</feature>
<dbReference type="SUPFAM" id="SSF51395">
    <property type="entry name" value="FMN-linked oxidoreductases"/>
    <property type="match status" value="1"/>
</dbReference>
<dbReference type="EMBL" id="QBMN01000023">
    <property type="protein sequence ID" value="PZO43918.1"/>
    <property type="molecule type" value="Genomic_DNA"/>
</dbReference>
<keyword evidence="12" id="KW-0547">Nucleotide-binding</keyword>
<comment type="similarity">
    <text evidence="9">Belongs to the Dus family. DusA subfamily.</text>
</comment>
<dbReference type="GO" id="GO:0010181">
    <property type="term" value="F:FMN binding"/>
    <property type="evidence" value="ECO:0007669"/>
    <property type="project" value="UniProtKB-UniRule"/>
</dbReference>
<evidence type="ECO:0000256" key="2">
    <source>
        <dbReference type="ARBA" id="ARBA00022555"/>
    </source>
</evidence>
<feature type="binding site" evidence="9 12">
    <location>
        <position position="180"/>
    </location>
    <ligand>
        <name>FMN</name>
        <dbReference type="ChEBI" id="CHEBI:58210"/>
    </ligand>
</feature>
<evidence type="ECO:0000313" key="14">
    <source>
        <dbReference type="EMBL" id="PZO43918.1"/>
    </source>
</evidence>
<keyword evidence="2 9" id="KW-0820">tRNA-binding</keyword>
<keyword evidence="4 9" id="KW-0288">FMN</keyword>
<dbReference type="Gene3D" id="3.20.20.70">
    <property type="entry name" value="Aldolase class I"/>
    <property type="match status" value="1"/>
</dbReference>
<reference evidence="14 15" key="2">
    <citation type="submission" date="2018-06" db="EMBL/GenBank/DDBJ databases">
        <title>Metagenomic assembly of (sub)arctic Cyanobacteria and their associated microbiome from non-axenic cultures.</title>
        <authorList>
            <person name="Baurain D."/>
        </authorList>
    </citation>
    <scope>NUCLEOTIDE SEQUENCE [LARGE SCALE GENOMIC DNA]</scope>
    <source>
        <strain evidence="14">ULC041bin1</strain>
    </source>
</reference>